<dbReference type="AlphaFoldDB" id="A0A106QCV0"/>
<protein>
    <submittedName>
        <fullName evidence="1">Uncharacterized protein</fullName>
    </submittedName>
</protein>
<dbReference type="Proteomes" id="UP000060630">
    <property type="component" value="Unassembled WGS sequence"/>
</dbReference>
<evidence type="ECO:0000313" key="1">
    <source>
        <dbReference type="EMBL" id="KWA83943.1"/>
    </source>
</evidence>
<organism evidence="1 2">
    <name type="scientific">Burkholderia ubonensis</name>
    <dbReference type="NCBI Taxonomy" id="101571"/>
    <lineage>
        <taxon>Bacteria</taxon>
        <taxon>Pseudomonadati</taxon>
        <taxon>Pseudomonadota</taxon>
        <taxon>Betaproteobacteria</taxon>
        <taxon>Burkholderiales</taxon>
        <taxon>Burkholderiaceae</taxon>
        <taxon>Burkholderia</taxon>
        <taxon>Burkholderia cepacia complex</taxon>
    </lineage>
</organism>
<evidence type="ECO:0000313" key="2">
    <source>
        <dbReference type="Proteomes" id="UP000060630"/>
    </source>
</evidence>
<dbReference type="RefSeq" id="WP_060192267.1">
    <property type="nucleotide sequence ID" value="NZ_LPHD01000049.1"/>
</dbReference>
<accession>A0A106QCV0</accession>
<sequence length="89" mass="9635">MTKQPVQPDLPDAIIDGALPVLNYSTGAGWHSWGQARSLEAARRIITANLPASSKALLKYGFTVTVTRRTALQRELNGGPDGYVWNVGK</sequence>
<reference evidence="1 2" key="1">
    <citation type="submission" date="2015-11" db="EMBL/GenBank/DDBJ databases">
        <title>Expanding the genomic diversity of Burkholderia species for the development of highly accurate diagnostics.</title>
        <authorList>
            <person name="Sahl J."/>
            <person name="Keim P."/>
            <person name="Wagner D."/>
        </authorList>
    </citation>
    <scope>NUCLEOTIDE SEQUENCE [LARGE SCALE GENOMIC DNA]</scope>
    <source>
        <strain evidence="1 2">MSMB2087WGS</strain>
    </source>
</reference>
<comment type="caution">
    <text evidence="1">The sequence shown here is derived from an EMBL/GenBank/DDBJ whole genome shotgun (WGS) entry which is preliminary data.</text>
</comment>
<name>A0A106QCV0_9BURK</name>
<gene>
    <name evidence="1" type="ORF">WL29_21490</name>
</gene>
<proteinExistence type="predicted"/>
<dbReference type="EMBL" id="LPHD01000049">
    <property type="protein sequence ID" value="KWA83943.1"/>
    <property type="molecule type" value="Genomic_DNA"/>
</dbReference>